<dbReference type="AlphaFoldDB" id="A0AAP7IG84"/>
<sequence length="308" mass="36103">MNELQLSDDLTTIETEIKSYQNIAGQSIFEIGRRLKHVKENDLAHGEWTEWLNNINLDRNQATKFIKIANEFANDWTSNHLGVDALYQIATLPETERTIEHTTSTGETKTPDEMTVKELRELKKQLKQRDEEKSQLESQLSQAQRSESIARKQLEDAEDKEPEVIERYMEPEDYQQTKQMLNQTQHQKKLMEERNVKLEKDIREMENRRDETDEKSQKYDDLNKAINSMNTKLNEGQQRLKAQKEIYDLVKGSEKVIREVAPLCYLAFSKDIIDNDYARKPIEKIINDLSDMASRLQKQINQGDVIDV</sequence>
<comment type="caution">
    <text evidence="2">The sequence shown here is derived from an EMBL/GenBank/DDBJ whole genome shotgun (WGS) entry which is preliminary data.</text>
</comment>
<dbReference type="RefSeq" id="WP_069813059.1">
    <property type="nucleotide sequence ID" value="NZ_LNPX01000003.1"/>
</dbReference>
<dbReference type="InterPro" id="IPR021451">
    <property type="entry name" value="DUF3102"/>
</dbReference>
<gene>
    <name evidence="2" type="ORF">ASS94_00520</name>
</gene>
<dbReference type="Proteomes" id="UP000095464">
    <property type="component" value="Unassembled WGS sequence"/>
</dbReference>
<feature type="compositionally biased region" description="Polar residues" evidence="1">
    <location>
        <begin position="136"/>
        <end position="147"/>
    </location>
</feature>
<proteinExistence type="predicted"/>
<evidence type="ECO:0008006" key="4">
    <source>
        <dbReference type="Google" id="ProtNLM"/>
    </source>
</evidence>
<feature type="region of interest" description="Disordered" evidence="1">
    <location>
        <begin position="125"/>
        <end position="162"/>
    </location>
</feature>
<accession>A0AAP7IG84</accession>
<evidence type="ECO:0000313" key="3">
    <source>
        <dbReference type="Proteomes" id="UP000095464"/>
    </source>
</evidence>
<protein>
    <recommendedName>
        <fullName evidence="4">DUF3102 domain-containing protein</fullName>
    </recommendedName>
</protein>
<reference evidence="3" key="1">
    <citation type="submission" date="2015-11" db="EMBL/GenBank/DDBJ databases">
        <title>Genomic diversity of Staphylococcus saprophyticus strains from urinary tract infections, animal surfaces, and fermented foods.</title>
        <authorList>
            <person name="Wolfe B.E."/>
        </authorList>
    </citation>
    <scope>NUCLEOTIDE SEQUENCE [LARGE SCALE GENOMIC DNA]</scope>
    <source>
        <strain evidence="3">738_7</strain>
    </source>
</reference>
<evidence type="ECO:0000256" key="1">
    <source>
        <dbReference type="SAM" id="MobiDB-lite"/>
    </source>
</evidence>
<feature type="region of interest" description="Disordered" evidence="1">
    <location>
        <begin position="97"/>
        <end position="116"/>
    </location>
</feature>
<dbReference type="Pfam" id="PF11300">
    <property type="entry name" value="DUF3102"/>
    <property type="match status" value="1"/>
</dbReference>
<evidence type="ECO:0000313" key="2">
    <source>
        <dbReference type="EMBL" id="OEK59025.1"/>
    </source>
</evidence>
<name>A0AAP7IG84_9STAP</name>
<feature type="compositionally biased region" description="Basic and acidic residues" evidence="1">
    <location>
        <begin position="125"/>
        <end position="135"/>
    </location>
</feature>
<dbReference type="EMBL" id="LNPX01000003">
    <property type="protein sequence ID" value="OEK59025.1"/>
    <property type="molecule type" value="Genomic_DNA"/>
</dbReference>
<organism evidence="2 3">
    <name type="scientific">Staphylococcus equorum</name>
    <dbReference type="NCBI Taxonomy" id="246432"/>
    <lineage>
        <taxon>Bacteria</taxon>
        <taxon>Bacillati</taxon>
        <taxon>Bacillota</taxon>
        <taxon>Bacilli</taxon>
        <taxon>Bacillales</taxon>
        <taxon>Staphylococcaceae</taxon>
        <taxon>Staphylococcus</taxon>
    </lineage>
</organism>